<accession>A0ABD0K3B3</accession>
<dbReference type="AlphaFoldDB" id="A0ABD0K3B3"/>
<comment type="caution">
    <text evidence="1">The sequence shown here is derived from an EMBL/GenBank/DDBJ whole genome shotgun (WGS) entry which is preliminary data.</text>
</comment>
<keyword evidence="2" id="KW-1185">Reference proteome</keyword>
<evidence type="ECO:0000313" key="2">
    <source>
        <dbReference type="Proteomes" id="UP001519460"/>
    </source>
</evidence>
<gene>
    <name evidence="1" type="ORF">BaRGS_00027431</name>
</gene>
<dbReference type="Proteomes" id="UP001519460">
    <property type="component" value="Unassembled WGS sequence"/>
</dbReference>
<organism evidence="1 2">
    <name type="scientific">Batillaria attramentaria</name>
    <dbReference type="NCBI Taxonomy" id="370345"/>
    <lineage>
        <taxon>Eukaryota</taxon>
        <taxon>Metazoa</taxon>
        <taxon>Spiralia</taxon>
        <taxon>Lophotrochozoa</taxon>
        <taxon>Mollusca</taxon>
        <taxon>Gastropoda</taxon>
        <taxon>Caenogastropoda</taxon>
        <taxon>Sorbeoconcha</taxon>
        <taxon>Cerithioidea</taxon>
        <taxon>Batillariidae</taxon>
        <taxon>Batillaria</taxon>
    </lineage>
</organism>
<protein>
    <submittedName>
        <fullName evidence="1">Uncharacterized protein</fullName>
    </submittedName>
</protein>
<evidence type="ECO:0000313" key="1">
    <source>
        <dbReference type="EMBL" id="KAK7481351.1"/>
    </source>
</evidence>
<sequence length="166" mass="18728">MHYHTAFTIYKTTSDRQPAHSNNYSRLPQSGIQPALQPIFTRRPAHSSNCSQLSQATCIQPAYDNNCSQLSQSGIKPSLFTRRPEHSNNYSLSQDTYNLRIIITSINCHNPGYSLKYSQDDQRVIITTVSCHSPDFSLHYRFTRRSACSNTCFANSANWNSGTLAS</sequence>
<reference evidence="1 2" key="1">
    <citation type="journal article" date="2023" name="Sci. Data">
        <title>Genome assembly of the Korean intertidal mud-creeper Batillaria attramentaria.</title>
        <authorList>
            <person name="Patra A.K."/>
            <person name="Ho P.T."/>
            <person name="Jun S."/>
            <person name="Lee S.J."/>
            <person name="Kim Y."/>
            <person name="Won Y.J."/>
        </authorList>
    </citation>
    <scope>NUCLEOTIDE SEQUENCE [LARGE SCALE GENOMIC DNA]</scope>
    <source>
        <strain evidence="1">Wonlab-2016</strain>
    </source>
</reference>
<dbReference type="EMBL" id="JACVVK020000264">
    <property type="protein sequence ID" value="KAK7481351.1"/>
    <property type="molecule type" value="Genomic_DNA"/>
</dbReference>
<name>A0ABD0K3B3_9CAEN</name>
<proteinExistence type="predicted"/>